<dbReference type="Proteomes" id="UP000595375">
    <property type="component" value="Chromosome"/>
</dbReference>
<name>A0ABX7CHA2_9FUSO</name>
<dbReference type="SUPFAM" id="SSF53756">
    <property type="entry name" value="UDP-Glycosyltransferase/glycogen phosphorylase"/>
    <property type="match status" value="1"/>
</dbReference>
<evidence type="ECO:0000313" key="2">
    <source>
        <dbReference type="Proteomes" id="UP000595375"/>
    </source>
</evidence>
<protein>
    <recommendedName>
        <fullName evidence="3">UDP-2,4-diacetamido-2,4, 6-trideoxy-beta-L-altropyranose hydrolase</fullName>
    </recommendedName>
</protein>
<gene>
    <name evidence="1" type="ORF">I6I83_02435</name>
</gene>
<dbReference type="Gene3D" id="3.40.50.11190">
    <property type="match status" value="1"/>
</dbReference>
<accession>A0ABX7CHA2</accession>
<evidence type="ECO:0000313" key="1">
    <source>
        <dbReference type="EMBL" id="QQS88007.1"/>
    </source>
</evidence>
<evidence type="ECO:0008006" key="3">
    <source>
        <dbReference type="Google" id="ProtNLM"/>
    </source>
</evidence>
<keyword evidence="2" id="KW-1185">Reference proteome</keyword>
<dbReference type="Gene3D" id="3.40.50.2000">
    <property type="entry name" value="Glycogen Phosphorylase B"/>
    <property type="match status" value="1"/>
</dbReference>
<proteinExistence type="predicted"/>
<sequence>MPKRRVVIFTEGGQDIGFGHLTRCSALYDEIDKRGIEVILVVFGKEIENLLGKRKNILVDWKNLEFLRSFLNKTDYVIIDSYLATLEVYNFCSKNAAKCLYIDDTNRINYPHGIILNPSLSENIKYNTKNKILQGKDYIILRKEFTEEKIPHFEKEIDVLITLGGTDIRNLIPRLLDILKSINDKLKVVVVIGKMSENIKKLETDYIEIFSNIEALEMRNLILKSKFVICGCGQSIYEMLALKAIFLPILIIDNQISNKEGLLDYQKNIKIIDWNDIELEKYISKFLLSINFEQVKLDSIKYGTKNIINNFIGEI</sequence>
<reference evidence="1 2" key="1">
    <citation type="submission" date="2021-01" db="EMBL/GenBank/DDBJ databases">
        <title>FDA dAtabase for Regulatory Grade micrObial Sequences (FDA-ARGOS): Supporting development and validation of Infectious Disease Dx tests.</title>
        <authorList>
            <person name="Sproer C."/>
            <person name="Gronow S."/>
            <person name="Severitt S."/>
            <person name="Schroder I."/>
            <person name="Tallon L."/>
            <person name="Sadzewicz L."/>
            <person name="Zhao X."/>
            <person name="Boylan J."/>
            <person name="Ott S."/>
            <person name="Bowen H."/>
            <person name="Vavikolanu K."/>
            <person name="Mehta A."/>
            <person name="Aluvathingal J."/>
            <person name="Nadendla S."/>
            <person name="Lowell S."/>
            <person name="Myers T."/>
            <person name="Yan Y."/>
            <person name="Sichtig H."/>
        </authorList>
    </citation>
    <scope>NUCLEOTIDE SEQUENCE [LARGE SCALE GENOMIC DNA]</scope>
    <source>
        <strain evidence="1 2">FDAARGOS_1126</strain>
    </source>
</reference>
<organism evidence="1 2">
    <name type="scientific">Fusobacterium canifelinum</name>
    <dbReference type="NCBI Taxonomy" id="285729"/>
    <lineage>
        <taxon>Bacteria</taxon>
        <taxon>Fusobacteriati</taxon>
        <taxon>Fusobacteriota</taxon>
        <taxon>Fusobacteriia</taxon>
        <taxon>Fusobacteriales</taxon>
        <taxon>Fusobacteriaceae</taxon>
        <taxon>Fusobacterium</taxon>
    </lineage>
</organism>
<dbReference type="EMBL" id="CP068114">
    <property type="protein sequence ID" value="QQS88007.1"/>
    <property type="molecule type" value="Genomic_DNA"/>
</dbReference>
<dbReference type="RefSeq" id="WP_201627531.1">
    <property type="nucleotide sequence ID" value="NZ_CP068114.1"/>
</dbReference>